<feature type="region of interest" description="Disordered" evidence="1">
    <location>
        <begin position="269"/>
        <end position="293"/>
    </location>
</feature>
<feature type="compositionally biased region" description="Low complexity" evidence="1">
    <location>
        <begin position="8"/>
        <end position="19"/>
    </location>
</feature>
<feature type="compositionally biased region" description="Acidic residues" evidence="1">
    <location>
        <begin position="36"/>
        <end position="47"/>
    </location>
</feature>
<feature type="compositionally biased region" description="Basic and acidic residues" evidence="1">
    <location>
        <begin position="851"/>
        <end position="860"/>
    </location>
</feature>
<feature type="compositionally biased region" description="Basic and acidic residues" evidence="1">
    <location>
        <begin position="776"/>
        <end position="786"/>
    </location>
</feature>
<dbReference type="InterPro" id="IPR003903">
    <property type="entry name" value="UIM_dom"/>
</dbReference>
<dbReference type="AlphaFoldDB" id="A0AAV9S1H3"/>
<dbReference type="GO" id="GO:0070531">
    <property type="term" value="C:BRCA1-A complex"/>
    <property type="evidence" value="ECO:0007669"/>
    <property type="project" value="InterPro"/>
</dbReference>
<feature type="compositionally biased region" description="Basic and acidic residues" evidence="1">
    <location>
        <begin position="758"/>
        <end position="769"/>
    </location>
</feature>
<evidence type="ECO:0000313" key="2">
    <source>
        <dbReference type="EMBL" id="KAK5615209.1"/>
    </source>
</evidence>
<dbReference type="GO" id="GO:0042393">
    <property type="term" value="F:histone binding"/>
    <property type="evidence" value="ECO:0007669"/>
    <property type="project" value="TreeGrafter"/>
</dbReference>
<gene>
    <name evidence="2" type="ORF">CRENBAI_004377</name>
</gene>
<organism evidence="2 3">
    <name type="scientific">Crenichthys baileyi</name>
    <name type="common">White River springfish</name>
    <dbReference type="NCBI Taxonomy" id="28760"/>
    <lineage>
        <taxon>Eukaryota</taxon>
        <taxon>Metazoa</taxon>
        <taxon>Chordata</taxon>
        <taxon>Craniata</taxon>
        <taxon>Vertebrata</taxon>
        <taxon>Euteleostomi</taxon>
        <taxon>Actinopterygii</taxon>
        <taxon>Neopterygii</taxon>
        <taxon>Teleostei</taxon>
        <taxon>Neoteleostei</taxon>
        <taxon>Acanthomorphata</taxon>
        <taxon>Ovalentaria</taxon>
        <taxon>Atherinomorphae</taxon>
        <taxon>Cyprinodontiformes</taxon>
        <taxon>Goodeidae</taxon>
        <taxon>Crenichthys</taxon>
    </lineage>
</organism>
<protein>
    <recommendedName>
        <fullName evidence="4">Ubiquitin interaction motif-containing protein 1</fullName>
    </recommendedName>
</protein>
<dbReference type="CDD" id="cd20912">
    <property type="entry name" value="AIR_RAP80-like"/>
    <property type="match status" value="1"/>
</dbReference>
<feature type="region of interest" description="Disordered" evidence="1">
    <location>
        <begin position="1"/>
        <end position="243"/>
    </location>
</feature>
<comment type="caution">
    <text evidence="2">The sequence shown here is derived from an EMBL/GenBank/DDBJ whole genome shotgun (WGS) entry which is preliminary data.</text>
</comment>
<evidence type="ECO:0008006" key="4">
    <source>
        <dbReference type="Google" id="ProtNLM"/>
    </source>
</evidence>
<feature type="compositionally biased region" description="Basic and acidic residues" evidence="1">
    <location>
        <begin position="715"/>
        <end position="736"/>
    </location>
</feature>
<feature type="compositionally biased region" description="Polar residues" evidence="1">
    <location>
        <begin position="120"/>
        <end position="134"/>
    </location>
</feature>
<dbReference type="EMBL" id="JAHHUM010000991">
    <property type="protein sequence ID" value="KAK5615209.1"/>
    <property type="molecule type" value="Genomic_DNA"/>
</dbReference>
<dbReference type="SMART" id="SM00726">
    <property type="entry name" value="UIM"/>
    <property type="match status" value="2"/>
</dbReference>
<dbReference type="Proteomes" id="UP001311232">
    <property type="component" value="Unassembled WGS sequence"/>
</dbReference>
<feature type="compositionally biased region" description="Basic and acidic residues" evidence="1">
    <location>
        <begin position="65"/>
        <end position="82"/>
    </location>
</feature>
<sequence>MRGRGGHSSSSSSAIQQQSRMALRKQLIQNISCDSQQDENTQDEASADTDSRDEVSSLLRSTSLAREKRQKERENHSNQKEMTEEEMMDLALQLSKQEASNTALKKQREDEDVMKAIQESMVNQTQPCLNSPSKSPLDGAPLSTGSRRKLSYSNGEKLPGNGCTSEGDMNSEVVGPRGETITRSKKRKRGAGSPLLEMPDLSQTQISSQNSPSSPESFSAHLDSPQSSSSTHIDDSQRQMSPVFPLTGCKAEVHINRLNSDLVETCKSTGPVFPGDDKGNEGQPERSPKFKSPVFGKTAECEMSLRASKHSARENAEFGFFTQESLTPTVRSCPPQSSLLPESSSDWSLLLIDPDQGQVEQRDERSMSPVFGLTDQQVKPAELRGSEHDQSPDCSKDIKSDGCQSAECYRHSPKSVLEELNEKPKGWNSAKTYLTSDTALVWSEQDEDDVMPVGSPSPVFPEEKAVVPKVSQPGFSPNHLSASSQEPTGPRCSLKSQKCDPGCSKHVSSGTISTSTSTNQQRFHTLGQDLHPVSRQEVVPPPREPSGSQTINYYWGVPFCPRSLDPDTYTQVIMAQMEVYEKSLKRAQRGLLRKAEWGEAIQPQPQKSLSPEAPAESPQPCVSRRRGVRLRGSKRSEAAGFLPDEEEERQDEREDEQQDKEEEEKEGDEVQTDTDCEVCPETQLSDNNSTKDLSLDADTETQPPQKSPELPEIEMVLRDDVPTRDMPLEQRMKTTMDSEMEENVSGCREDAGGQTAGEVEKVNETRKDPDVEEMEDRGLQRSKSPELEAAVVPHSPETSVDCPICQGSFPASEIEMHAAYCDGEVTVVGHRRPESQRFRDSMKPRRKRMRRTDAISEETTHLSVSRMQEKCFICLKSVPPKDYSRHTELCLQRGTVRRAAKGNLLSALEQTESRDSAAGPSGSKPQPEAIIDLRDDDDDEEEVSAYRISNSPIRTFTPISEATGCLIDFRKQQRTKKPSQRRR</sequence>
<feature type="compositionally biased region" description="Basic residues" evidence="1">
    <location>
        <begin position="623"/>
        <end position="633"/>
    </location>
</feature>
<feature type="compositionally biased region" description="Polar residues" evidence="1">
    <location>
        <begin position="94"/>
        <end position="104"/>
    </location>
</feature>
<feature type="compositionally biased region" description="Low complexity" evidence="1">
    <location>
        <begin position="202"/>
        <end position="219"/>
    </location>
</feature>
<dbReference type="PANTHER" id="PTHR15932">
    <property type="entry name" value="UBIQUITIN INTERACTION MOTIF-CONTAINING PROTEIN 1"/>
    <property type="match status" value="1"/>
</dbReference>
<feature type="compositionally biased region" description="Acidic residues" evidence="1">
    <location>
        <begin position="643"/>
        <end position="678"/>
    </location>
</feature>
<evidence type="ECO:0000313" key="3">
    <source>
        <dbReference type="Proteomes" id="UP001311232"/>
    </source>
</evidence>
<keyword evidence="3" id="KW-1185">Reference proteome</keyword>
<feature type="compositionally biased region" description="Basic and acidic residues" evidence="1">
    <location>
        <begin position="275"/>
        <end position="288"/>
    </location>
</feature>
<accession>A0AAV9S1H3</accession>
<feature type="region of interest" description="Disordered" evidence="1">
    <location>
        <begin position="445"/>
        <end position="549"/>
    </location>
</feature>
<dbReference type="PROSITE" id="PS50330">
    <property type="entry name" value="UIM"/>
    <property type="match status" value="1"/>
</dbReference>
<feature type="compositionally biased region" description="Polar residues" evidence="1">
    <location>
        <begin position="682"/>
        <end position="692"/>
    </location>
</feature>
<feature type="region of interest" description="Disordered" evidence="1">
    <location>
        <begin position="597"/>
        <end position="799"/>
    </location>
</feature>
<proteinExistence type="predicted"/>
<dbReference type="InterPro" id="IPR038868">
    <property type="entry name" value="RAP80"/>
</dbReference>
<feature type="compositionally biased region" description="Acidic residues" evidence="1">
    <location>
        <begin position="934"/>
        <end position="943"/>
    </location>
</feature>
<feature type="compositionally biased region" description="Low complexity" evidence="1">
    <location>
        <begin position="508"/>
        <end position="518"/>
    </location>
</feature>
<name>A0AAV9S1H3_9TELE</name>
<feature type="region of interest" description="Disordered" evidence="1">
    <location>
        <begin position="909"/>
        <end position="949"/>
    </location>
</feature>
<dbReference type="Gene3D" id="6.10.250.1800">
    <property type="match status" value="1"/>
</dbReference>
<feature type="region of interest" description="Disordered" evidence="1">
    <location>
        <begin position="835"/>
        <end position="861"/>
    </location>
</feature>
<reference evidence="2 3" key="1">
    <citation type="submission" date="2021-06" db="EMBL/GenBank/DDBJ databases">
        <authorList>
            <person name="Palmer J.M."/>
        </authorList>
    </citation>
    <scope>NUCLEOTIDE SEQUENCE [LARGE SCALE GENOMIC DNA]</scope>
    <source>
        <strain evidence="2 3">MEX-2019</strain>
        <tissue evidence="2">Muscle</tissue>
    </source>
</reference>
<dbReference type="GO" id="GO:0045739">
    <property type="term" value="P:positive regulation of DNA repair"/>
    <property type="evidence" value="ECO:0007669"/>
    <property type="project" value="TreeGrafter"/>
</dbReference>
<dbReference type="GO" id="GO:0006302">
    <property type="term" value="P:double-strand break repair"/>
    <property type="evidence" value="ECO:0007669"/>
    <property type="project" value="InterPro"/>
</dbReference>
<feature type="compositionally biased region" description="Polar residues" evidence="1">
    <location>
        <begin position="473"/>
        <end position="487"/>
    </location>
</feature>
<dbReference type="PANTHER" id="PTHR15932:SF2">
    <property type="entry name" value="BRCA1-A COMPLEX SUBUNIT RAP80"/>
    <property type="match status" value="1"/>
</dbReference>
<evidence type="ECO:0000256" key="1">
    <source>
        <dbReference type="SAM" id="MobiDB-lite"/>
    </source>
</evidence>
<dbReference type="GO" id="GO:0070530">
    <property type="term" value="F:K63-linked polyubiquitin modification-dependent protein binding"/>
    <property type="evidence" value="ECO:0007669"/>
    <property type="project" value="InterPro"/>
</dbReference>